<organism evidence="2 3">
    <name type="scientific">Mycolicibacterium mageritense</name>
    <name type="common">Mycobacterium mageritense</name>
    <dbReference type="NCBI Taxonomy" id="53462"/>
    <lineage>
        <taxon>Bacteria</taxon>
        <taxon>Bacillati</taxon>
        <taxon>Actinomycetota</taxon>
        <taxon>Actinomycetes</taxon>
        <taxon>Mycobacteriales</taxon>
        <taxon>Mycobacteriaceae</taxon>
        <taxon>Mycolicibacterium</taxon>
    </lineage>
</organism>
<protein>
    <recommendedName>
        <fullName evidence="1">DUF732 domain-containing protein</fullName>
    </recommendedName>
</protein>
<reference evidence="2 3" key="1">
    <citation type="journal article" date="2019" name="Emerg. Microbes Infect.">
        <title>Comprehensive subspecies identification of 175 nontuberculous mycobacteria species based on 7547 genomic profiles.</title>
        <authorList>
            <person name="Matsumoto Y."/>
            <person name="Kinjo T."/>
            <person name="Motooka D."/>
            <person name="Nabeya D."/>
            <person name="Jung N."/>
            <person name="Uechi K."/>
            <person name="Horii T."/>
            <person name="Iida T."/>
            <person name="Fujita J."/>
            <person name="Nakamura S."/>
        </authorList>
    </citation>
    <scope>NUCLEOTIDE SEQUENCE [LARGE SCALE GENOMIC DNA]</scope>
    <source>
        <strain evidence="2 3">JCM 12375</strain>
    </source>
</reference>
<sequence length="146" mass="15563">MQHWVPPAGVAIVAFAALSVTGCGAGEDMMAPLAMSTSQINDTDAQSGELSDYPDQPVITEQQRGYLDALKAAGVTPSSDLHALSIGSYVCQARAARQNDQAVWDFVLPLVRSDVRAAHSSEDIPLTGEVNEVTSDYIRIATERLC</sequence>
<evidence type="ECO:0000313" key="3">
    <source>
        <dbReference type="Proteomes" id="UP000465622"/>
    </source>
</evidence>
<dbReference type="Pfam" id="PF05305">
    <property type="entry name" value="DUF732"/>
    <property type="match status" value="1"/>
</dbReference>
<dbReference type="InterPro" id="IPR007969">
    <property type="entry name" value="DUF732"/>
</dbReference>
<accession>A0ABM7HSN3</accession>
<dbReference type="Proteomes" id="UP000465622">
    <property type="component" value="Chromosome"/>
</dbReference>
<evidence type="ECO:0000259" key="1">
    <source>
        <dbReference type="Pfam" id="PF05305"/>
    </source>
</evidence>
<name>A0ABM7HSN3_MYCME</name>
<dbReference type="EMBL" id="AP022567">
    <property type="protein sequence ID" value="BBX33554.1"/>
    <property type="molecule type" value="Genomic_DNA"/>
</dbReference>
<gene>
    <name evidence="2" type="ORF">MMAGJ_28360</name>
</gene>
<evidence type="ECO:0000313" key="2">
    <source>
        <dbReference type="EMBL" id="BBX33554.1"/>
    </source>
</evidence>
<feature type="domain" description="DUF732" evidence="1">
    <location>
        <begin position="63"/>
        <end position="105"/>
    </location>
</feature>
<dbReference type="RefSeq" id="WP_036431184.1">
    <property type="nucleotide sequence ID" value="NZ_AP022567.1"/>
</dbReference>
<proteinExistence type="predicted"/>
<keyword evidence="3" id="KW-1185">Reference proteome</keyword>